<organism evidence="1 4">
    <name type="scientific">Microbulbifer hydrolyticus</name>
    <dbReference type="NCBI Taxonomy" id="48074"/>
    <lineage>
        <taxon>Bacteria</taxon>
        <taxon>Pseudomonadati</taxon>
        <taxon>Pseudomonadota</taxon>
        <taxon>Gammaproteobacteria</taxon>
        <taxon>Cellvibrionales</taxon>
        <taxon>Microbulbiferaceae</taxon>
        <taxon>Microbulbifer</taxon>
    </lineage>
</organism>
<dbReference type="EMBL" id="JACHHR010000002">
    <property type="protein sequence ID" value="MBB5211492.1"/>
    <property type="molecule type" value="Genomic_DNA"/>
</dbReference>
<accession>A0A6P1T7W6</accession>
<dbReference type="EMBL" id="CP047491">
    <property type="protein sequence ID" value="QHQ37760.1"/>
    <property type="molecule type" value="Genomic_DNA"/>
</dbReference>
<evidence type="ECO:0000313" key="2">
    <source>
        <dbReference type="EMBL" id="QHQ37760.1"/>
    </source>
</evidence>
<dbReference type="Proteomes" id="UP000563601">
    <property type="component" value="Unassembled WGS sequence"/>
</dbReference>
<reference evidence="1 4" key="2">
    <citation type="submission" date="2020-08" db="EMBL/GenBank/DDBJ databases">
        <title>Genomic Encyclopedia of Type Strains, Phase IV (KMG-IV): sequencing the most valuable type-strain genomes for metagenomic binning, comparative biology and taxonomic classification.</title>
        <authorList>
            <person name="Goeker M."/>
        </authorList>
    </citation>
    <scope>NUCLEOTIDE SEQUENCE [LARGE SCALE GENOMIC DNA]</scope>
    <source>
        <strain evidence="1 4">DSM 11525</strain>
    </source>
</reference>
<dbReference type="RefSeq" id="WP_161857098.1">
    <property type="nucleotide sequence ID" value="NZ_CP047491.1"/>
</dbReference>
<dbReference type="OrthoDB" id="7604978at2"/>
<dbReference type="AlphaFoldDB" id="A0A6P1T7W6"/>
<evidence type="ECO:0000313" key="1">
    <source>
        <dbReference type="EMBL" id="MBB5211492.1"/>
    </source>
</evidence>
<protein>
    <submittedName>
        <fullName evidence="1">Uncharacterized protein</fullName>
    </submittedName>
</protein>
<reference evidence="2 3" key="1">
    <citation type="submission" date="2020-01" db="EMBL/GenBank/DDBJ databases">
        <title>The possibility of degradation of plastic by Microbulbifer hydrolyticus IRE-31.</title>
        <authorList>
            <person name="Liu L."/>
        </authorList>
    </citation>
    <scope>NUCLEOTIDE SEQUENCE [LARGE SCALE GENOMIC DNA]</scope>
    <source>
        <strain evidence="2 3">IRE-31</strain>
    </source>
</reference>
<evidence type="ECO:0000313" key="4">
    <source>
        <dbReference type="Proteomes" id="UP000563601"/>
    </source>
</evidence>
<sequence>MDLNQFLTEYDDSLGGDLNVDPLGLQVIWSAFGQDIFRYRVSSISNDVRNYTLNLFHHCLIKDLVEDEQLTLSPQLSNNFERLDTLNFKTACLIYLENLFTYSMIARQDDADVDTGGVLGSAKARKRWGNKSEGGGNPSLLFGDTDKSYILVRQPLLGVSGRYKTPLVQMGFFDKNYHYSPQSAPLWKQAHTLIKQVLPLSLLYRALRAHMEEVLSQPSKAPQVAFNQVPAPIKSGYVEAFKSPARVGSYAREFWLGVTHLDRGAAGALYRVLASAIGGSSKVKPQTIFTEAQIDSALSEQERRQIDRVRQLEPFLAELDLLFTLMLVNKQQTLDQVAALWAKYGRGPEILRDTATDLEALLPQLSGTGKQRLQQLLKLAYLIDAESQMRQLLAYHNGVMQDRGQSPWLRLSADGILKLDVRSRREPDPEDRPRGHWVNHYYIPQFQNLLQGLLGGAA</sequence>
<gene>
    <name evidence="2" type="ORF">GTQ55_01335</name>
    <name evidence="1" type="ORF">HNQ53_001710</name>
</gene>
<name>A0A6P1T7W6_9GAMM</name>
<keyword evidence="3" id="KW-1185">Reference proteome</keyword>
<dbReference type="Proteomes" id="UP000464675">
    <property type="component" value="Chromosome"/>
</dbReference>
<evidence type="ECO:0000313" key="3">
    <source>
        <dbReference type="Proteomes" id="UP000464675"/>
    </source>
</evidence>
<proteinExistence type="predicted"/>